<evidence type="ECO:0000313" key="3">
    <source>
        <dbReference type="EMBL" id="CUS23706.1"/>
    </source>
</evidence>
<evidence type="ECO:0000313" key="4">
    <source>
        <dbReference type="Proteomes" id="UP000236544"/>
    </source>
</evidence>
<dbReference type="PANTHER" id="PTHR16255">
    <property type="entry name" value="REQUIRED FOR MEIOTIC NUCLEAR DIVISION PROTEIN 1 HOMOLOG"/>
    <property type="match status" value="1"/>
</dbReference>
<dbReference type="InterPro" id="IPR051624">
    <property type="entry name" value="RMD1/Sad1-interacting"/>
</dbReference>
<evidence type="ECO:0000256" key="1">
    <source>
        <dbReference type="ARBA" id="ARBA00008306"/>
    </source>
</evidence>
<dbReference type="Proteomes" id="UP000236544">
    <property type="component" value="Unassembled WGS sequence"/>
</dbReference>
<dbReference type="EMBL" id="LN890568">
    <property type="protein sequence ID" value="CUS23706.1"/>
    <property type="molecule type" value="Genomic_DNA"/>
</dbReference>
<comment type="similarity">
    <text evidence="1">Belongs to the RMD1/sif2 family.</text>
</comment>
<gene>
    <name evidence="3" type="ORF">LAQU0_S11e02432g</name>
</gene>
<dbReference type="GO" id="GO:0005739">
    <property type="term" value="C:mitochondrion"/>
    <property type="evidence" value="ECO:0007669"/>
    <property type="project" value="UniProtKB-ARBA"/>
</dbReference>
<dbReference type="GO" id="GO:0070131">
    <property type="term" value="P:positive regulation of mitochondrial translation"/>
    <property type="evidence" value="ECO:0007669"/>
    <property type="project" value="TreeGrafter"/>
</dbReference>
<keyword evidence="4" id="KW-1185">Reference proteome</keyword>
<feature type="domain" description="DUF155" evidence="2">
    <location>
        <begin position="141"/>
        <end position="331"/>
    </location>
</feature>
<accession>A0A0P1KUU2</accession>
<reference evidence="4" key="1">
    <citation type="submission" date="2015-10" db="EMBL/GenBank/DDBJ databases">
        <authorList>
            <person name="Devillers H."/>
        </authorList>
    </citation>
    <scope>NUCLEOTIDE SEQUENCE [LARGE SCALE GENOMIC DNA]</scope>
</reference>
<organism evidence="3 4">
    <name type="scientific">Lachancea quebecensis</name>
    <dbReference type="NCBI Taxonomy" id="1654605"/>
    <lineage>
        <taxon>Eukaryota</taxon>
        <taxon>Fungi</taxon>
        <taxon>Dikarya</taxon>
        <taxon>Ascomycota</taxon>
        <taxon>Saccharomycotina</taxon>
        <taxon>Saccharomycetes</taxon>
        <taxon>Saccharomycetales</taxon>
        <taxon>Saccharomycetaceae</taxon>
        <taxon>Lachancea</taxon>
    </lineage>
</organism>
<name>A0A0P1KUU2_9SACH</name>
<sequence length="392" mass="44436">MIRAFVFPRAFPLNRQHPVSRRLFNSTVKLLQANNEIGAPKARSVKTPRGSLNTAKNLRRSFLPNKKGTPSQTAINNANTNKLAYFLKTKSCTTITTSESYDLNKVISSLNASGYHAVSLVPDEIVTFKYFYNGCHSDVMVLGNSGTVVAWGLEESFVFENILPLIENGRVNPLTEECMESEDLDFLQVENAEDLEKVRQITNRSASESFVEGDLIIVNSIDPNLGLLDKAAFSSGMSRSTRLAVLEHLLEAHIEKSRKFTELLSQGKKLSLTESDVLQSTGSLFLIRGKLNLYSELIETPDLYWSEPQLERIYKQMSRSLDIQPRISILNTKLDYAAEESRAFMAVLNEKKSTHLEWIIIYLITVEVCFELHHYYERYWLDSTESCVRPTS</sequence>
<protein>
    <submittedName>
        <fullName evidence="3">LAQU0S11e02432g1_1</fullName>
    </submittedName>
</protein>
<evidence type="ECO:0000259" key="2">
    <source>
        <dbReference type="Pfam" id="PF02582"/>
    </source>
</evidence>
<dbReference type="InterPro" id="IPR003734">
    <property type="entry name" value="DUF155"/>
</dbReference>
<proteinExistence type="inferred from homology"/>
<dbReference type="AlphaFoldDB" id="A0A0P1KUU2"/>
<dbReference type="Pfam" id="PF02582">
    <property type="entry name" value="DUF155"/>
    <property type="match status" value="1"/>
</dbReference>
<dbReference type="OrthoDB" id="242766at2759"/>
<dbReference type="PANTHER" id="PTHR16255:SF1">
    <property type="entry name" value="REQUIRED FOR MEIOTIC NUCLEAR DIVISION PROTEIN 1 HOMOLOG"/>
    <property type="match status" value="1"/>
</dbReference>